<protein>
    <recommendedName>
        <fullName evidence="4">Fatty acid desaturase domain-containing protein</fullName>
    </recommendedName>
</protein>
<evidence type="ECO:0008006" key="4">
    <source>
        <dbReference type="Google" id="ProtNLM"/>
    </source>
</evidence>
<dbReference type="AlphaFoldDB" id="A0A941AKA0"/>
<comment type="caution">
    <text evidence="2">The sequence shown here is derived from an EMBL/GenBank/DDBJ whole genome shotgun (WGS) entry which is preliminary data.</text>
</comment>
<accession>A0A941AKA0</accession>
<feature type="transmembrane region" description="Helical" evidence="1">
    <location>
        <begin position="217"/>
        <end position="241"/>
    </location>
</feature>
<evidence type="ECO:0000313" key="2">
    <source>
        <dbReference type="EMBL" id="MBP2705867.1"/>
    </source>
</evidence>
<proteinExistence type="predicted"/>
<evidence type="ECO:0000256" key="1">
    <source>
        <dbReference type="SAM" id="Phobius"/>
    </source>
</evidence>
<dbReference type="RefSeq" id="WP_210157124.1">
    <property type="nucleotide sequence ID" value="NZ_JAFCNB010000009.1"/>
</dbReference>
<keyword evidence="3" id="KW-1185">Reference proteome</keyword>
<feature type="transmembrane region" description="Helical" evidence="1">
    <location>
        <begin position="69"/>
        <end position="93"/>
    </location>
</feature>
<name>A0A941AKA0_9ACTN</name>
<dbReference type="EMBL" id="JAFCNB010000009">
    <property type="protein sequence ID" value="MBP2705867.1"/>
    <property type="molecule type" value="Genomic_DNA"/>
</dbReference>
<evidence type="ECO:0000313" key="3">
    <source>
        <dbReference type="Proteomes" id="UP000674234"/>
    </source>
</evidence>
<organism evidence="2 3">
    <name type="scientific">Microbispora oryzae</name>
    <dbReference type="NCBI Taxonomy" id="2806554"/>
    <lineage>
        <taxon>Bacteria</taxon>
        <taxon>Bacillati</taxon>
        <taxon>Actinomycetota</taxon>
        <taxon>Actinomycetes</taxon>
        <taxon>Streptosporangiales</taxon>
        <taxon>Streptosporangiaceae</taxon>
        <taxon>Microbispora</taxon>
    </lineage>
</organism>
<sequence>MSISPPMSVDVRSRAGVLRAEYAERLPSVLQPLLTWITGKAAAGERPPRTVLPGALNTAASMAQWPLSVAATVALLMWNPVAGTLLLPLTWLLGVNALRRLQVVIGHHAVHQEISESSRVNYWIQVVASGESFVHNWEDYFEDHVRGHHSRKVFTTATDPDAELLLHLGFTPGMEERRLWRVLARTIIGPRFHFIFLKARVRTNFVTAPWHRRFVGAAWLGALALVGVLVPWQVFVLAVLVPMFPLYHVSALLQFVSEHAWLAGDRGPVRSSEEYAQRCWGRFSIEPLPARTLPPVARALGWTRWVLKTLLVQVPIRFGVLAGDLPVHDYHHLYPADHDWTKAFWSRQNIIDHNDARGMGEREFCNLAEAIGEVFRGLQYGERHVRMAAPSRR</sequence>
<keyword evidence="1" id="KW-0812">Transmembrane</keyword>
<keyword evidence="1" id="KW-0472">Membrane</keyword>
<gene>
    <name evidence="2" type="ORF">JOL79_18820</name>
</gene>
<dbReference type="Proteomes" id="UP000674234">
    <property type="component" value="Unassembled WGS sequence"/>
</dbReference>
<reference evidence="2" key="1">
    <citation type="submission" date="2021-02" db="EMBL/GenBank/DDBJ databases">
        <title>Draft genome sequence of Microbispora sp. RL4-1S isolated from rice leaves in Thailand.</title>
        <authorList>
            <person name="Muangham S."/>
            <person name="Duangmal K."/>
        </authorList>
    </citation>
    <scope>NUCLEOTIDE SEQUENCE</scope>
    <source>
        <strain evidence="2">RL4-1S</strain>
    </source>
</reference>
<keyword evidence="1" id="KW-1133">Transmembrane helix</keyword>